<reference evidence="1" key="1">
    <citation type="submission" date="2021-09" db="EMBL/GenBank/DDBJ databases">
        <authorList>
            <consortium name="AG Swart"/>
            <person name="Singh M."/>
            <person name="Singh A."/>
            <person name="Seah K."/>
            <person name="Emmerich C."/>
        </authorList>
    </citation>
    <scope>NUCLEOTIDE SEQUENCE</scope>
    <source>
        <strain evidence="1">ATCC30299</strain>
    </source>
</reference>
<dbReference type="EMBL" id="CAJZBQ010000056">
    <property type="protein sequence ID" value="CAG9333197.1"/>
    <property type="molecule type" value="Genomic_DNA"/>
</dbReference>
<gene>
    <name evidence="1" type="ORF">BSTOLATCC_MIC58016</name>
</gene>
<name>A0AAU9K2B1_9CILI</name>
<organism evidence="1 2">
    <name type="scientific">Blepharisma stoltei</name>
    <dbReference type="NCBI Taxonomy" id="1481888"/>
    <lineage>
        <taxon>Eukaryota</taxon>
        <taxon>Sar</taxon>
        <taxon>Alveolata</taxon>
        <taxon>Ciliophora</taxon>
        <taxon>Postciliodesmatophora</taxon>
        <taxon>Heterotrichea</taxon>
        <taxon>Heterotrichida</taxon>
        <taxon>Blepharismidae</taxon>
        <taxon>Blepharisma</taxon>
    </lineage>
</organism>
<dbReference type="AlphaFoldDB" id="A0AAU9K2B1"/>
<protein>
    <recommendedName>
        <fullName evidence="3">Ribosomal protein S3</fullName>
    </recommendedName>
</protein>
<accession>A0AAU9K2B1</accession>
<evidence type="ECO:0000313" key="2">
    <source>
        <dbReference type="Proteomes" id="UP001162131"/>
    </source>
</evidence>
<evidence type="ECO:0008006" key="3">
    <source>
        <dbReference type="Google" id="ProtNLM"/>
    </source>
</evidence>
<proteinExistence type="predicted"/>
<sequence>MEKPRKRPFQLDGPLHMTKLPEYNGLKDPNLGHFFASPQRFKTLVKQNLINNQGVINDSVCKARIICTPIRRRSKDQNSTFNKPYTLPPTKKWFKKIDMKFPKITSKELREVINRHRKEVTFQEKSISGNEGLKTSSSFT</sequence>
<evidence type="ECO:0000313" key="1">
    <source>
        <dbReference type="EMBL" id="CAG9333197.1"/>
    </source>
</evidence>
<comment type="caution">
    <text evidence="1">The sequence shown here is derived from an EMBL/GenBank/DDBJ whole genome shotgun (WGS) entry which is preliminary data.</text>
</comment>
<keyword evidence="2" id="KW-1185">Reference proteome</keyword>
<dbReference type="Proteomes" id="UP001162131">
    <property type="component" value="Unassembled WGS sequence"/>
</dbReference>